<sequence>MTIEYVLLLFAVFFIGLKVFISAPGKAFKESGPRMAARVEAHLETGGGFTPKGQRNKWEE</sequence>
<protein>
    <submittedName>
        <fullName evidence="1">Uncharacterized protein</fullName>
    </submittedName>
</protein>
<evidence type="ECO:0000313" key="2">
    <source>
        <dbReference type="Proteomes" id="UP001152321"/>
    </source>
</evidence>
<proteinExistence type="predicted"/>
<name>A0ABT6DE69_9BACT</name>
<keyword evidence="2" id="KW-1185">Reference proteome</keyword>
<dbReference type="RefSeq" id="WP_277576309.1">
    <property type="nucleotide sequence ID" value="NZ_JANRMI010000001.1"/>
</dbReference>
<evidence type="ECO:0000313" key="1">
    <source>
        <dbReference type="EMBL" id="MDG0814824.1"/>
    </source>
</evidence>
<organism evidence="1 2">
    <name type="scientific">Bdellovibrio svalbardensis</name>
    <dbReference type="NCBI Taxonomy" id="2972972"/>
    <lineage>
        <taxon>Bacteria</taxon>
        <taxon>Pseudomonadati</taxon>
        <taxon>Bdellovibrionota</taxon>
        <taxon>Bdellovibrionia</taxon>
        <taxon>Bdellovibrionales</taxon>
        <taxon>Pseudobdellovibrionaceae</taxon>
        <taxon>Bdellovibrio</taxon>
    </lineage>
</organism>
<gene>
    <name evidence="1" type="ORF">NWE73_00505</name>
</gene>
<reference evidence="1" key="1">
    <citation type="submission" date="2022-08" db="EMBL/GenBank/DDBJ databases">
        <title>Novel Bdellovibrio Species Isolated from Svalbard: Designation Bdellovibrio svalbardensis.</title>
        <authorList>
            <person name="Mitchell R.J."/>
            <person name="Choi S.Y."/>
        </authorList>
    </citation>
    <scope>NUCLEOTIDE SEQUENCE</scope>
    <source>
        <strain evidence="1">PAP01</strain>
    </source>
</reference>
<dbReference type="EMBL" id="JANRMI010000001">
    <property type="protein sequence ID" value="MDG0814824.1"/>
    <property type="molecule type" value="Genomic_DNA"/>
</dbReference>
<accession>A0ABT6DE69</accession>
<dbReference type="Proteomes" id="UP001152321">
    <property type="component" value="Unassembled WGS sequence"/>
</dbReference>
<comment type="caution">
    <text evidence="1">The sequence shown here is derived from an EMBL/GenBank/DDBJ whole genome shotgun (WGS) entry which is preliminary data.</text>
</comment>